<organism evidence="1 2">
    <name type="scientific">Colletotrichum sojae</name>
    <dbReference type="NCBI Taxonomy" id="2175907"/>
    <lineage>
        <taxon>Eukaryota</taxon>
        <taxon>Fungi</taxon>
        <taxon>Dikarya</taxon>
        <taxon>Ascomycota</taxon>
        <taxon>Pezizomycotina</taxon>
        <taxon>Sordariomycetes</taxon>
        <taxon>Hypocreomycetidae</taxon>
        <taxon>Glomerellales</taxon>
        <taxon>Glomerellaceae</taxon>
        <taxon>Colletotrichum</taxon>
        <taxon>Colletotrichum orchidearum species complex</taxon>
    </lineage>
</organism>
<name>A0A8H6MUW2_9PEZI</name>
<comment type="caution">
    <text evidence="1">The sequence shown here is derived from an EMBL/GenBank/DDBJ whole genome shotgun (WGS) entry which is preliminary data.</text>
</comment>
<evidence type="ECO:0000313" key="2">
    <source>
        <dbReference type="Proteomes" id="UP000652219"/>
    </source>
</evidence>
<dbReference type="AlphaFoldDB" id="A0A8H6MUW2"/>
<dbReference type="Proteomes" id="UP000652219">
    <property type="component" value="Unassembled WGS sequence"/>
</dbReference>
<dbReference type="EMBL" id="WIGN01000095">
    <property type="protein sequence ID" value="KAF6809852.1"/>
    <property type="molecule type" value="Genomic_DNA"/>
</dbReference>
<proteinExistence type="predicted"/>
<reference evidence="1 2" key="1">
    <citation type="journal article" date="2020" name="Phytopathology">
        <title>Genome Sequence Resources of Colletotrichum truncatum, C. plurivorum, C. musicola, and C. sojae: Four Species Pathogenic to Soybean (Glycine max).</title>
        <authorList>
            <person name="Rogerio F."/>
            <person name="Boufleur T.R."/>
            <person name="Ciampi-Guillardi M."/>
            <person name="Sukno S.A."/>
            <person name="Thon M.R."/>
            <person name="Massola Junior N.S."/>
            <person name="Baroncelli R."/>
        </authorList>
    </citation>
    <scope>NUCLEOTIDE SEQUENCE [LARGE SCALE GENOMIC DNA]</scope>
    <source>
        <strain evidence="1 2">LFN0009</strain>
    </source>
</reference>
<protein>
    <submittedName>
        <fullName evidence="1">Uncharacterized protein</fullName>
    </submittedName>
</protein>
<keyword evidence="2" id="KW-1185">Reference proteome</keyword>
<evidence type="ECO:0000313" key="1">
    <source>
        <dbReference type="EMBL" id="KAF6809852.1"/>
    </source>
</evidence>
<sequence length="302" mass="33889">MAPITGSQARRTIEAEAPKCHFAVPREILFMIAEQLPPAFYVALAMASKSTFNSLCPTGKFAKMDKENRLSLLALFEKNYPKSFLCFGCGRLKPLNRDGEVRPHFPLDDHSPFDSNQSLKLRSLQPGQHEPPETVWRFTHETSARVINDELILRRSHDVIGPPFTSESQFAHVIKALELPVCRHILCASSVPRGSIRLGPVGPHWRQIISMPELGNTAALWSEPRPIRSGISVASCACCDTDYEIDIKKGNKGGEWKMKLTTYHKLGSFRTPDDDAWMGLTNSQNDTDLLRYRKETVAGKIM</sequence>
<accession>A0A8H6MUW2</accession>
<gene>
    <name evidence="1" type="ORF">CSOJ01_06683</name>
</gene>